<dbReference type="InterPro" id="IPR043926">
    <property type="entry name" value="ABCG_dom"/>
</dbReference>
<dbReference type="InterPro" id="IPR003439">
    <property type="entry name" value="ABC_transporter-like_ATP-bd"/>
</dbReference>
<evidence type="ECO:0000256" key="8">
    <source>
        <dbReference type="ARBA" id="ARBA00022741"/>
    </source>
</evidence>
<dbReference type="Pfam" id="PF14510">
    <property type="entry name" value="ABC_trans_N"/>
    <property type="match status" value="1"/>
</dbReference>
<feature type="compositionally biased region" description="Low complexity" evidence="13">
    <location>
        <begin position="44"/>
        <end position="55"/>
    </location>
</feature>
<keyword evidence="7" id="KW-0677">Repeat</keyword>
<feature type="domain" description="ABC transporter" evidence="15">
    <location>
        <begin position="891"/>
        <end position="1133"/>
    </location>
</feature>
<keyword evidence="6 14" id="KW-0812">Transmembrane</keyword>
<evidence type="ECO:0000256" key="7">
    <source>
        <dbReference type="ARBA" id="ARBA00022737"/>
    </source>
</evidence>
<dbReference type="PROSITE" id="PS50893">
    <property type="entry name" value="ABC_TRANSPORTER_2"/>
    <property type="match status" value="2"/>
</dbReference>
<reference evidence="16 17" key="1">
    <citation type="journal article" date="2020" name="Microbiol. Resour. Announc.">
        <title>Draft Genome Sequence of a Cladosporium Species Isolated from the Mesophotic Ascidian Didemnum maculosum.</title>
        <authorList>
            <person name="Gioti A."/>
            <person name="Siaperas R."/>
            <person name="Nikolaivits E."/>
            <person name="Le Goff G."/>
            <person name="Ouazzani J."/>
            <person name="Kotoulas G."/>
            <person name="Topakas E."/>
        </authorList>
    </citation>
    <scope>NUCLEOTIDE SEQUENCE [LARGE SCALE GENOMIC DNA]</scope>
    <source>
        <strain evidence="16 17">TM138-S3</strain>
    </source>
</reference>
<evidence type="ECO:0000256" key="5">
    <source>
        <dbReference type="ARBA" id="ARBA00022475"/>
    </source>
</evidence>
<organism evidence="16 17">
    <name type="scientific">Cladosporium halotolerans</name>
    <dbReference type="NCBI Taxonomy" id="1052096"/>
    <lineage>
        <taxon>Eukaryota</taxon>
        <taxon>Fungi</taxon>
        <taxon>Dikarya</taxon>
        <taxon>Ascomycota</taxon>
        <taxon>Pezizomycotina</taxon>
        <taxon>Dothideomycetes</taxon>
        <taxon>Dothideomycetidae</taxon>
        <taxon>Cladosporiales</taxon>
        <taxon>Cladosporiaceae</taxon>
        <taxon>Cladosporium</taxon>
    </lineage>
</organism>
<feature type="transmembrane region" description="Helical" evidence="14">
    <location>
        <begin position="1396"/>
        <end position="1415"/>
    </location>
</feature>
<evidence type="ECO:0000256" key="3">
    <source>
        <dbReference type="ARBA" id="ARBA00006012"/>
    </source>
</evidence>
<feature type="transmembrane region" description="Helical" evidence="14">
    <location>
        <begin position="1223"/>
        <end position="1243"/>
    </location>
</feature>
<keyword evidence="11 14" id="KW-0472">Membrane</keyword>
<feature type="compositionally biased region" description="Polar residues" evidence="13">
    <location>
        <begin position="26"/>
        <end position="43"/>
    </location>
</feature>
<dbReference type="Pfam" id="PF01061">
    <property type="entry name" value="ABC2_membrane"/>
    <property type="match status" value="2"/>
</dbReference>
<evidence type="ECO:0000256" key="10">
    <source>
        <dbReference type="ARBA" id="ARBA00022989"/>
    </source>
</evidence>
<feature type="transmembrane region" description="Helical" evidence="14">
    <location>
        <begin position="1255"/>
        <end position="1278"/>
    </location>
</feature>
<dbReference type="InterPro" id="IPR034003">
    <property type="entry name" value="ABCG_PDR_2"/>
</dbReference>
<accession>A0AB34KK07</accession>
<dbReference type="InterPro" id="IPR010929">
    <property type="entry name" value="PDR_CDR_ABC"/>
</dbReference>
<evidence type="ECO:0000256" key="2">
    <source>
        <dbReference type="ARBA" id="ARBA00004236"/>
    </source>
</evidence>
<proteinExistence type="inferred from homology"/>
<dbReference type="GO" id="GO:0005886">
    <property type="term" value="C:plasma membrane"/>
    <property type="evidence" value="ECO:0007669"/>
    <property type="project" value="UniProtKB-SubCell"/>
</dbReference>
<evidence type="ECO:0000256" key="13">
    <source>
        <dbReference type="SAM" id="MobiDB-lite"/>
    </source>
</evidence>
<comment type="caution">
    <text evidence="16">The sequence shown here is derived from an EMBL/GenBank/DDBJ whole genome shotgun (WGS) entry which is preliminary data.</text>
</comment>
<dbReference type="GO" id="GO:0016887">
    <property type="term" value="F:ATP hydrolysis activity"/>
    <property type="evidence" value="ECO:0007669"/>
    <property type="project" value="InterPro"/>
</dbReference>
<dbReference type="GO" id="GO:0012505">
    <property type="term" value="C:endomembrane system"/>
    <property type="evidence" value="ECO:0007669"/>
    <property type="project" value="UniProtKB-SubCell"/>
</dbReference>
<dbReference type="InterPro" id="IPR017871">
    <property type="entry name" value="ABC_transporter-like_CS"/>
</dbReference>
<evidence type="ECO:0000313" key="16">
    <source>
        <dbReference type="EMBL" id="KAL1584417.1"/>
    </source>
</evidence>
<feature type="transmembrane region" description="Helical" evidence="14">
    <location>
        <begin position="565"/>
        <end position="585"/>
    </location>
</feature>
<dbReference type="GeneID" id="96007790"/>
<dbReference type="InterPro" id="IPR003593">
    <property type="entry name" value="AAA+_ATPase"/>
</dbReference>
<dbReference type="Gene3D" id="3.40.50.300">
    <property type="entry name" value="P-loop containing nucleotide triphosphate hydrolases"/>
    <property type="match status" value="2"/>
</dbReference>
<dbReference type="RefSeq" id="XP_069227523.1">
    <property type="nucleotide sequence ID" value="XM_069374952.1"/>
</dbReference>
<evidence type="ECO:0000256" key="14">
    <source>
        <dbReference type="SAM" id="Phobius"/>
    </source>
</evidence>
<gene>
    <name evidence="16" type="ORF">WHR41_06347</name>
</gene>
<evidence type="ECO:0000256" key="6">
    <source>
        <dbReference type="ARBA" id="ARBA00022692"/>
    </source>
</evidence>
<dbReference type="SUPFAM" id="SSF52540">
    <property type="entry name" value="P-loop containing nucleoside triphosphate hydrolases"/>
    <property type="match status" value="2"/>
</dbReference>
<name>A0AB34KK07_9PEZI</name>
<feature type="transmembrane region" description="Helical" evidence="14">
    <location>
        <begin position="639"/>
        <end position="662"/>
    </location>
</feature>
<feature type="domain" description="ABC transporter" evidence="15">
    <location>
        <begin position="200"/>
        <end position="451"/>
    </location>
</feature>
<dbReference type="GO" id="GO:0005524">
    <property type="term" value="F:ATP binding"/>
    <property type="evidence" value="ECO:0007669"/>
    <property type="project" value="UniProtKB-KW"/>
</dbReference>
<dbReference type="Pfam" id="PF19055">
    <property type="entry name" value="ABC2_membrane_7"/>
    <property type="match status" value="1"/>
</dbReference>
<dbReference type="InterPro" id="IPR029481">
    <property type="entry name" value="ABC_trans_N"/>
</dbReference>
<keyword evidence="10 14" id="KW-1133">Transmembrane helix</keyword>
<dbReference type="InterPro" id="IPR013525">
    <property type="entry name" value="ABC2_TM"/>
</dbReference>
<feature type="transmembrane region" description="Helical" evidence="14">
    <location>
        <begin position="1298"/>
        <end position="1324"/>
    </location>
</feature>
<evidence type="ECO:0000256" key="11">
    <source>
        <dbReference type="ARBA" id="ARBA00023136"/>
    </source>
</evidence>
<protein>
    <recommendedName>
        <fullName evidence="15">ABC transporter domain-containing protein</fullName>
    </recommendedName>
</protein>
<keyword evidence="8" id="KW-0547">Nucleotide-binding</keyword>
<dbReference type="FunFam" id="3.40.50.300:FF:001601">
    <property type="entry name" value="ABC multidrug transporter"/>
    <property type="match status" value="1"/>
</dbReference>
<feature type="transmembrane region" description="Helical" evidence="14">
    <location>
        <begin position="1491"/>
        <end position="1509"/>
    </location>
</feature>
<dbReference type="FunFam" id="3.40.50.300:FF:000054">
    <property type="entry name" value="ABC multidrug transporter atrF"/>
    <property type="match status" value="1"/>
</dbReference>
<comment type="similarity">
    <text evidence="3">Belongs to the ABC transporter superfamily. ABCG family. PDR (TC 3.A.1.205) subfamily.</text>
</comment>
<dbReference type="PROSITE" id="PS00211">
    <property type="entry name" value="ABC_TRANSPORTER_1"/>
    <property type="match status" value="1"/>
</dbReference>
<evidence type="ECO:0000256" key="4">
    <source>
        <dbReference type="ARBA" id="ARBA00022448"/>
    </source>
</evidence>
<dbReference type="Pfam" id="PF00005">
    <property type="entry name" value="ABC_tran"/>
    <property type="match status" value="2"/>
</dbReference>
<evidence type="ECO:0000256" key="9">
    <source>
        <dbReference type="ARBA" id="ARBA00022840"/>
    </source>
</evidence>
<dbReference type="CDD" id="cd03233">
    <property type="entry name" value="ABCG_PDR_domain1"/>
    <property type="match status" value="1"/>
</dbReference>
<dbReference type="CDD" id="cd03232">
    <property type="entry name" value="ABCG_PDR_domain2"/>
    <property type="match status" value="1"/>
</dbReference>
<evidence type="ECO:0000256" key="12">
    <source>
        <dbReference type="ARBA" id="ARBA00023180"/>
    </source>
</evidence>
<dbReference type="PANTHER" id="PTHR19241">
    <property type="entry name" value="ATP-BINDING CASSETTE TRANSPORTER"/>
    <property type="match status" value="1"/>
</dbReference>
<dbReference type="Pfam" id="PF06422">
    <property type="entry name" value="PDR_CDR"/>
    <property type="match status" value="1"/>
</dbReference>
<feature type="region of interest" description="Disordered" evidence="13">
    <location>
        <begin position="1"/>
        <end position="84"/>
    </location>
</feature>
<feature type="region of interest" description="Disordered" evidence="13">
    <location>
        <begin position="855"/>
        <end position="881"/>
    </location>
</feature>
<keyword evidence="5" id="KW-1003">Cell membrane</keyword>
<dbReference type="InterPro" id="IPR027417">
    <property type="entry name" value="P-loop_NTPase"/>
</dbReference>
<keyword evidence="9" id="KW-0067">ATP-binding</keyword>
<feature type="transmembrane region" description="Helical" evidence="14">
    <location>
        <begin position="705"/>
        <end position="728"/>
    </location>
</feature>
<sequence length="1542" mass="171491">MSSTGGIIRTASGRQTYLPDGLDENAQFSGNGDTVSRTTSDTLNNNASNSVAPAPESGYITSEGKEAAEDPIETSKVADDSSSDEFIEPINAADAGTLTKIATQLSRNQSFYARRGSSVANDGLQRTNTLEGIQMGSPELDPSSPKFDLYKWIRFTMRAIDEEDIKIARAGVTMKNVTVRGTGSALSLQNNVGSTLMAPLRVGEFFNFGSKPTKTILHDFDILMKSGEMLIVLGRPGSGCSTLLKTMTGEMHGLQVDEQSTVHYNGILQQQMMREFKGEVVYNQEVDKHFPHLTVGETLEHAAALRAPSHRIEGVSRQEFVKHVTQIVMAVYGLSHTYNTKVGDDFVRGVSGGERKRVSIAEMALSGSPFAAWDNSTRGLDSATALTFTKSLRQTANLVGSSHAVAIYQASQAIYDLFDKAVVLYEGRQIFFGPTKRAKQYFEEMGWYCPPRQTTGDFLTSVTNPSERQAREGYDKQVPRTPDEFEAYWRRSPDYAQLHKEIQAHEEEYPVGDAGKLEEFRASKKDAQAQHTRRKSPYVVSVPMQIKLNMKRAVQRIWNDKASTFTPIIGNIIMALIVGSVFYGTPNATAGFFAKGSVLFFAVLLNALSAISEINSLYAQRPIVEKHKSYAFYHPSTEAIAGIVVDIPLKFAQAVCFNLIIYFMAGLRREPSQFFIFFLIAYVATFVMAAIFRTMAAVTKTVSQAMALSGVMVLAIVIYTGFVVPVSYMGAWFSWIRWLNPLFYAFEIMIANEFHGRQFTCSQFVPAYPSLTGDSFICSSRGAVAGQRTVSGDAFIAEQYSYYYSHVWRNFGILLAFLFAFLALYFIAVELNSSTSSTAEVLVFRRGHAPAYLTNADKQSDAESGTAEKSAQSTEKEGEDVNVIPPQTDIFTWRDVTYDIEIKGNPRRLLDNVSGWVKPGTLTALMGTSGAGKTTLLDVLAQRTSMGVITGDMLVNGKPLDSSFQRKTGYVQQQDLHMATATVRESLRFSAMLRQPKSVSKKEKYDYVEDVIKMLNMEDFAEAVVGVPGEGLNVEQRKLLTIGVELAAKPKLLLFLDEPTSGLDSQSSWAICAFLRKLADNGQAVLCTIHQPSAILFQQFDRLLFLRKGGQTVYFGDIGQNSRTLLDYFANNGARRCGDDENPAEYMLEVAGDKNHDWFETWKASEEAREVQHGIDEIAREKSNVNDKDDDESAHSEFAMPFPQQLVEVTYRTFQQYWRMPSYILAKFGLSIAAGIFIGFSFYDADTSQQGMQNVLFSIFMVTTIFTTLVNQIMPLFVDQRSLYEVRERPSKAYSWKAFFIANVIVEIPYQIVAGILTFACFYYPVVGVQSSERQALVLLFCIVFFIYASTFGHLCIAAMPDAQTASAILTLLFSMTLIFCGVMQTPDALPGFWIFMYRVSPLTYWVGGIAAAMLSGREVVCADAEVSVFDPPAGQTCEAYMAPYLAQAPGTLQNPSATADCRYCGLSVADQYLGGSNIFWADRWRNFGLIWAYVAFNIALATFLYYFFRVRKSSAKGKSDKLQKLGFGLKWIVNKFWKKQH</sequence>
<evidence type="ECO:0000256" key="1">
    <source>
        <dbReference type="ARBA" id="ARBA00004127"/>
    </source>
</evidence>
<dbReference type="Proteomes" id="UP000803884">
    <property type="component" value="Unassembled WGS sequence"/>
</dbReference>
<dbReference type="GO" id="GO:0140359">
    <property type="term" value="F:ABC-type transporter activity"/>
    <property type="evidence" value="ECO:0007669"/>
    <property type="project" value="InterPro"/>
</dbReference>
<evidence type="ECO:0000313" key="17">
    <source>
        <dbReference type="Proteomes" id="UP000803884"/>
    </source>
</evidence>
<feature type="transmembrane region" description="Helical" evidence="14">
    <location>
        <begin position="1366"/>
        <end position="1384"/>
    </location>
</feature>
<feature type="transmembrane region" description="Helical" evidence="14">
    <location>
        <begin position="1336"/>
        <end position="1360"/>
    </location>
</feature>
<feature type="transmembrane region" description="Helical" evidence="14">
    <location>
        <begin position="597"/>
        <end position="619"/>
    </location>
</feature>
<comment type="subcellular location">
    <subcellularLocation>
        <location evidence="2">Cell membrane</location>
    </subcellularLocation>
    <subcellularLocation>
        <location evidence="1">Endomembrane system</location>
        <topology evidence="1">Multi-pass membrane protein</topology>
    </subcellularLocation>
</comment>
<dbReference type="EMBL" id="JAAQHG020000026">
    <property type="protein sequence ID" value="KAL1584417.1"/>
    <property type="molecule type" value="Genomic_DNA"/>
</dbReference>
<dbReference type="SMART" id="SM00382">
    <property type="entry name" value="AAA"/>
    <property type="match status" value="2"/>
</dbReference>
<keyword evidence="17" id="KW-1185">Reference proteome</keyword>
<feature type="transmembrane region" description="Helical" evidence="14">
    <location>
        <begin position="807"/>
        <end position="828"/>
    </location>
</feature>
<feature type="transmembrane region" description="Helical" evidence="14">
    <location>
        <begin position="674"/>
        <end position="693"/>
    </location>
</feature>
<keyword evidence="4" id="KW-0813">Transport</keyword>
<evidence type="ECO:0000259" key="15">
    <source>
        <dbReference type="PROSITE" id="PS50893"/>
    </source>
</evidence>
<keyword evidence="12" id="KW-0325">Glycoprotein</keyword>
<dbReference type="InterPro" id="IPR034001">
    <property type="entry name" value="ABCG_PDR_1"/>
</dbReference>